<sequence>MTITVEKDLKTWTLHEPILDTQIHSLEQPQEFLNLLILIGELIVITQTSRIAFTHFIAILMDIRLQGKMKAWKHTGLERPDIVVLNSQPPFVHLRFPMAIELLHLEELKRLERWERLSRLARAVLKK</sequence>
<protein>
    <submittedName>
        <fullName evidence="1">Uncharacterized protein</fullName>
    </submittedName>
</protein>
<gene>
    <name evidence="1" type="ORF">Tco_1067726</name>
</gene>
<accession>A0ABQ5HF12</accession>
<proteinExistence type="predicted"/>
<reference evidence="1" key="2">
    <citation type="submission" date="2022-01" db="EMBL/GenBank/DDBJ databases">
        <authorList>
            <person name="Yamashiro T."/>
            <person name="Shiraishi A."/>
            <person name="Satake H."/>
            <person name="Nakayama K."/>
        </authorList>
    </citation>
    <scope>NUCLEOTIDE SEQUENCE</scope>
</reference>
<dbReference type="Proteomes" id="UP001151760">
    <property type="component" value="Unassembled WGS sequence"/>
</dbReference>
<keyword evidence="2" id="KW-1185">Reference proteome</keyword>
<dbReference type="EMBL" id="BQNB010019505">
    <property type="protein sequence ID" value="GJT86009.1"/>
    <property type="molecule type" value="Genomic_DNA"/>
</dbReference>
<organism evidence="1 2">
    <name type="scientific">Tanacetum coccineum</name>
    <dbReference type="NCBI Taxonomy" id="301880"/>
    <lineage>
        <taxon>Eukaryota</taxon>
        <taxon>Viridiplantae</taxon>
        <taxon>Streptophyta</taxon>
        <taxon>Embryophyta</taxon>
        <taxon>Tracheophyta</taxon>
        <taxon>Spermatophyta</taxon>
        <taxon>Magnoliopsida</taxon>
        <taxon>eudicotyledons</taxon>
        <taxon>Gunneridae</taxon>
        <taxon>Pentapetalae</taxon>
        <taxon>asterids</taxon>
        <taxon>campanulids</taxon>
        <taxon>Asterales</taxon>
        <taxon>Asteraceae</taxon>
        <taxon>Asteroideae</taxon>
        <taxon>Anthemideae</taxon>
        <taxon>Anthemidinae</taxon>
        <taxon>Tanacetum</taxon>
    </lineage>
</organism>
<comment type="caution">
    <text evidence="1">The sequence shown here is derived from an EMBL/GenBank/DDBJ whole genome shotgun (WGS) entry which is preliminary data.</text>
</comment>
<evidence type="ECO:0000313" key="2">
    <source>
        <dbReference type="Proteomes" id="UP001151760"/>
    </source>
</evidence>
<evidence type="ECO:0000313" key="1">
    <source>
        <dbReference type="EMBL" id="GJT86009.1"/>
    </source>
</evidence>
<reference evidence="1" key="1">
    <citation type="journal article" date="2022" name="Int. J. Mol. Sci.">
        <title>Draft Genome of Tanacetum Coccineum: Genomic Comparison of Closely Related Tanacetum-Family Plants.</title>
        <authorList>
            <person name="Yamashiro T."/>
            <person name="Shiraishi A."/>
            <person name="Nakayama K."/>
            <person name="Satake H."/>
        </authorList>
    </citation>
    <scope>NUCLEOTIDE SEQUENCE</scope>
</reference>
<name>A0ABQ5HF12_9ASTR</name>